<evidence type="ECO:0000313" key="3">
    <source>
        <dbReference type="Proteomes" id="UP000192356"/>
    </source>
</evidence>
<gene>
    <name evidence="2" type="ORF">HERIO_775</name>
</gene>
<proteinExistence type="predicted"/>
<name>A0A1X0QCA9_9MICR</name>
<accession>A0A1X0QCA9</accession>
<dbReference type="AlphaFoldDB" id="A0A1X0QCA9"/>
<comment type="caution">
    <text evidence="2">The sequence shown here is derived from an EMBL/GenBank/DDBJ whole genome shotgun (WGS) entry which is preliminary data.</text>
</comment>
<reference evidence="2 3" key="1">
    <citation type="journal article" date="2017" name="Environ. Microbiol.">
        <title>Decay of the glycolytic pathway and adaptation to intranuclear parasitism within Enterocytozoonidae microsporidia.</title>
        <authorList>
            <person name="Wiredu Boakye D."/>
            <person name="Jaroenlak P."/>
            <person name="Prachumwat A."/>
            <person name="Williams T.A."/>
            <person name="Bateman K.S."/>
            <person name="Itsathitphaisarn O."/>
            <person name="Sritunyalucksana K."/>
            <person name="Paszkiewicz K.H."/>
            <person name="Moore K.A."/>
            <person name="Stentiford G.D."/>
            <person name="Williams B.A."/>
        </authorList>
    </citation>
    <scope>NUCLEOTIDE SEQUENCE [LARGE SCALE GENOMIC DNA]</scope>
    <source>
        <strain evidence="2 3">GB1</strain>
    </source>
</reference>
<dbReference type="Proteomes" id="UP000192356">
    <property type="component" value="Unassembled WGS sequence"/>
</dbReference>
<dbReference type="EMBL" id="LVKB01000026">
    <property type="protein sequence ID" value="ORD97354.1"/>
    <property type="molecule type" value="Genomic_DNA"/>
</dbReference>
<feature type="region of interest" description="Disordered" evidence="1">
    <location>
        <begin position="48"/>
        <end position="68"/>
    </location>
</feature>
<dbReference type="VEuPathDB" id="MicrosporidiaDB:A0H76_1403"/>
<keyword evidence="3" id="KW-1185">Reference proteome</keyword>
<organism evidence="2 3">
    <name type="scientific">Hepatospora eriocheir</name>
    <dbReference type="NCBI Taxonomy" id="1081669"/>
    <lineage>
        <taxon>Eukaryota</taxon>
        <taxon>Fungi</taxon>
        <taxon>Fungi incertae sedis</taxon>
        <taxon>Microsporidia</taxon>
        <taxon>Hepatosporidae</taxon>
        <taxon>Hepatospora</taxon>
    </lineage>
</organism>
<evidence type="ECO:0000313" key="2">
    <source>
        <dbReference type="EMBL" id="ORD97354.1"/>
    </source>
</evidence>
<dbReference type="VEuPathDB" id="MicrosporidiaDB:HERIO_775"/>
<evidence type="ECO:0000256" key="1">
    <source>
        <dbReference type="SAM" id="MobiDB-lite"/>
    </source>
</evidence>
<sequence length="194" mass="22461">MYYTDFYEIKINKRIGMFICNVRKNDHLKEDLVIEISDKEPFVCRDSEVNEDVNETSNNTNNSLKDDVKTDKQLDNIIQEVRDNEKVNEIECTVSTNESLVVEEGYLSKDEEKEVVEASMSANELLFVEENQPNDNVNEVVEVNISSNENSVDEIYLSNYDSQEKDESSKIDVAEKLIESISERKEDLEKVLKE</sequence>
<protein>
    <submittedName>
        <fullName evidence="2">Uncharacterized protein</fullName>
    </submittedName>
</protein>